<reference evidence="3" key="2">
    <citation type="submission" date="2020-04" db="EMBL/GenBank/DDBJ databases">
        <authorList>
            <consortium name="NCBI Genome Project"/>
        </authorList>
    </citation>
    <scope>NUCLEOTIDE SEQUENCE</scope>
    <source>
        <strain evidence="3">CBS 342.82</strain>
    </source>
</reference>
<dbReference type="OrthoDB" id="10250354at2759"/>
<reference evidence="3" key="3">
    <citation type="submission" date="2025-08" db="UniProtKB">
        <authorList>
            <consortium name="RefSeq"/>
        </authorList>
    </citation>
    <scope>IDENTIFICATION</scope>
    <source>
        <strain evidence="3">CBS 342.82</strain>
    </source>
</reference>
<feature type="region of interest" description="Disordered" evidence="1">
    <location>
        <begin position="121"/>
        <end position="339"/>
    </location>
</feature>
<dbReference type="GeneID" id="54357114"/>
<protein>
    <submittedName>
        <fullName evidence="3">Uncharacterized protein</fullName>
    </submittedName>
</protein>
<proteinExistence type="predicted"/>
<dbReference type="Proteomes" id="UP000504637">
    <property type="component" value="Unplaced"/>
</dbReference>
<organism evidence="3">
    <name type="scientific">Dissoconium aciculare CBS 342.82</name>
    <dbReference type="NCBI Taxonomy" id="1314786"/>
    <lineage>
        <taxon>Eukaryota</taxon>
        <taxon>Fungi</taxon>
        <taxon>Dikarya</taxon>
        <taxon>Ascomycota</taxon>
        <taxon>Pezizomycotina</taxon>
        <taxon>Dothideomycetes</taxon>
        <taxon>Dothideomycetidae</taxon>
        <taxon>Mycosphaerellales</taxon>
        <taxon>Dissoconiaceae</taxon>
        <taxon>Dissoconium</taxon>
    </lineage>
</organism>
<sequence length="448" mass="47983">MLDADFCASSSFTVPFRSTNSSTESVSGRTEDNIDTTFSPGGWSGTFKGATDYFPNSTRKASPRRANSKSGFAPASAGSRKGSVPTSAHGPDGVTPTSSTLETPGGTKFSMEQWQKAFQDGSWVIPPPPSRPPKNLATDRGPGYDPNQAPSHTQGTKEDPHVVTDSSSDHTGDDVNRRARAAHPSADADAMDIDTPPPASTRPAESTSASDSAPEPRLYSVPPSVWRQQQSAHSRESQKTSPQPPSQKVTTDADLSASLHDLSNVEPIGNPGTTGDRGPGLQNLNELGTNLPFQSQASSVPPISITKQQQQQPSPFEPQRLHTPAVPSAPEPPTRLSQTSWHAHAAAFAKYLEAFHAFSKTLLTHFDAREQQAQARMHTGTIWLEAVGDGGTARSVGFGHYLQGVREDEAVRETWRVGCERHAEAVKEFDRLRGRVAQLISAGTFADS</sequence>
<gene>
    <name evidence="3" type="ORF">K489DRAFT_163653</name>
</gene>
<dbReference type="RefSeq" id="XP_033462675.1">
    <property type="nucleotide sequence ID" value="XM_033599315.1"/>
</dbReference>
<name>A0A6J3MDG2_9PEZI</name>
<feature type="compositionally biased region" description="Basic and acidic residues" evidence="1">
    <location>
        <begin position="155"/>
        <end position="177"/>
    </location>
</feature>
<evidence type="ECO:0000313" key="3">
    <source>
        <dbReference type="RefSeq" id="XP_033462675.1"/>
    </source>
</evidence>
<evidence type="ECO:0000313" key="2">
    <source>
        <dbReference type="Proteomes" id="UP000504637"/>
    </source>
</evidence>
<feature type="compositionally biased region" description="Polar residues" evidence="1">
    <location>
        <begin position="282"/>
        <end position="307"/>
    </location>
</feature>
<dbReference type="AlphaFoldDB" id="A0A6J3MDG2"/>
<evidence type="ECO:0000256" key="1">
    <source>
        <dbReference type="SAM" id="MobiDB-lite"/>
    </source>
</evidence>
<reference evidence="3" key="1">
    <citation type="submission" date="2020-01" db="EMBL/GenBank/DDBJ databases">
        <authorList>
            <consortium name="DOE Joint Genome Institute"/>
            <person name="Haridas S."/>
            <person name="Albert R."/>
            <person name="Binder M."/>
            <person name="Bloem J."/>
            <person name="Labutti K."/>
            <person name="Salamov A."/>
            <person name="Andreopoulos B."/>
            <person name="Baker S.E."/>
            <person name="Barry K."/>
            <person name="Bills G."/>
            <person name="Bluhm B.H."/>
            <person name="Cannon C."/>
            <person name="Castanera R."/>
            <person name="Culley D.E."/>
            <person name="Daum C."/>
            <person name="Ezra D."/>
            <person name="Gonzalez J.B."/>
            <person name="Henrissat B."/>
            <person name="Kuo A."/>
            <person name="Liang C."/>
            <person name="Lipzen A."/>
            <person name="Lutzoni F."/>
            <person name="Magnuson J."/>
            <person name="Mondo S."/>
            <person name="Nolan M."/>
            <person name="Ohm R."/>
            <person name="Pangilinan J."/>
            <person name="Park H.-J."/>
            <person name="Ramirez L."/>
            <person name="Alfaro M."/>
            <person name="Sun H."/>
            <person name="Tritt A."/>
            <person name="Yoshinaga Y."/>
            <person name="Zwiers L.-H."/>
            <person name="Turgeon B.G."/>
            <person name="Goodwin S.B."/>
            <person name="Spatafora J.W."/>
            <person name="Crous P.W."/>
            <person name="Grigoriev I.V."/>
        </authorList>
    </citation>
    <scope>NUCLEOTIDE SEQUENCE</scope>
    <source>
        <strain evidence="3">CBS 342.82</strain>
    </source>
</reference>
<feature type="region of interest" description="Disordered" evidence="1">
    <location>
        <begin position="17"/>
        <end position="107"/>
    </location>
</feature>
<accession>A0A6J3MDG2</accession>
<feature type="compositionally biased region" description="Polar residues" evidence="1">
    <location>
        <begin position="17"/>
        <end position="28"/>
    </location>
</feature>
<keyword evidence="2" id="KW-1185">Reference proteome</keyword>